<keyword evidence="6" id="KW-0479">Metal-binding</keyword>
<dbReference type="PROSITE" id="PS00792">
    <property type="entry name" value="DHPS_1"/>
    <property type="match status" value="1"/>
</dbReference>
<comment type="catalytic activity">
    <reaction evidence="1">
        <text>(7,8-dihydropterin-6-yl)methyl diphosphate + 4-aminobenzoate = 7,8-dihydropteroate + diphosphate</text>
        <dbReference type="Rhea" id="RHEA:19949"/>
        <dbReference type="ChEBI" id="CHEBI:17836"/>
        <dbReference type="ChEBI" id="CHEBI:17839"/>
        <dbReference type="ChEBI" id="CHEBI:33019"/>
        <dbReference type="ChEBI" id="CHEBI:72950"/>
        <dbReference type="EC" id="2.5.1.15"/>
    </reaction>
</comment>
<dbReference type="InterPro" id="IPR011005">
    <property type="entry name" value="Dihydropteroate_synth-like_sf"/>
</dbReference>
<evidence type="ECO:0000256" key="1">
    <source>
        <dbReference type="ARBA" id="ARBA00000012"/>
    </source>
</evidence>
<proteinExistence type="predicted"/>
<evidence type="ECO:0000256" key="5">
    <source>
        <dbReference type="ARBA" id="ARBA00022679"/>
    </source>
</evidence>
<organism evidence="10 11">
    <name type="scientific">Dongia sedimenti</name>
    <dbReference type="NCBI Taxonomy" id="3064282"/>
    <lineage>
        <taxon>Bacteria</taxon>
        <taxon>Pseudomonadati</taxon>
        <taxon>Pseudomonadota</taxon>
        <taxon>Alphaproteobacteria</taxon>
        <taxon>Rhodospirillales</taxon>
        <taxon>Dongiaceae</taxon>
        <taxon>Dongia</taxon>
    </lineage>
</organism>
<gene>
    <name evidence="10" type="primary">folP</name>
    <name evidence="10" type="ORF">Q8A70_02455</name>
</gene>
<keyword evidence="8" id="KW-0289">Folate biosynthesis</keyword>
<dbReference type="PANTHER" id="PTHR20941:SF1">
    <property type="entry name" value="FOLIC ACID SYNTHESIS PROTEIN FOL1"/>
    <property type="match status" value="1"/>
</dbReference>
<dbReference type="CDD" id="cd00739">
    <property type="entry name" value="DHPS"/>
    <property type="match status" value="1"/>
</dbReference>
<dbReference type="InterPro" id="IPR006390">
    <property type="entry name" value="DHP_synth_dom"/>
</dbReference>
<dbReference type="GO" id="GO:0004156">
    <property type="term" value="F:dihydropteroate synthase activity"/>
    <property type="evidence" value="ECO:0007669"/>
    <property type="project" value="UniProtKB-EC"/>
</dbReference>
<evidence type="ECO:0000256" key="6">
    <source>
        <dbReference type="ARBA" id="ARBA00022723"/>
    </source>
</evidence>
<protein>
    <recommendedName>
        <fullName evidence="4">dihydropteroate synthase</fullName>
        <ecNumber evidence="4">2.5.1.15</ecNumber>
    </recommendedName>
</protein>
<accession>A0ABU0YFM5</accession>
<evidence type="ECO:0000256" key="8">
    <source>
        <dbReference type="ARBA" id="ARBA00022909"/>
    </source>
</evidence>
<dbReference type="PROSITE" id="PS00793">
    <property type="entry name" value="DHPS_2"/>
    <property type="match status" value="1"/>
</dbReference>
<evidence type="ECO:0000313" key="10">
    <source>
        <dbReference type="EMBL" id="MDQ7246505.1"/>
    </source>
</evidence>
<evidence type="ECO:0000313" key="11">
    <source>
        <dbReference type="Proteomes" id="UP001230156"/>
    </source>
</evidence>
<comment type="cofactor">
    <cofactor evidence="2">
        <name>Mg(2+)</name>
        <dbReference type="ChEBI" id="CHEBI:18420"/>
    </cofactor>
</comment>
<name>A0ABU0YFM5_9PROT</name>
<feature type="domain" description="Pterin-binding" evidence="9">
    <location>
        <begin position="111"/>
        <end position="364"/>
    </location>
</feature>
<evidence type="ECO:0000256" key="2">
    <source>
        <dbReference type="ARBA" id="ARBA00001946"/>
    </source>
</evidence>
<dbReference type="Gene3D" id="3.20.20.20">
    <property type="entry name" value="Dihydropteroate synthase-like"/>
    <property type="match status" value="1"/>
</dbReference>
<keyword evidence="5 10" id="KW-0808">Transferase</keyword>
<evidence type="ECO:0000256" key="4">
    <source>
        <dbReference type="ARBA" id="ARBA00012458"/>
    </source>
</evidence>
<dbReference type="Pfam" id="PF00809">
    <property type="entry name" value="Pterin_bind"/>
    <property type="match status" value="1"/>
</dbReference>
<comment type="pathway">
    <text evidence="3">Cofactor biosynthesis; tetrahydrofolate biosynthesis; 7,8-dihydrofolate from 2-amino-4-hydroxy-6-hydroxymethyl-7,8-dihydropteridine diphosphate and 4-aminobenzoate: step 1/2.</text>
</comment>
<dbReference type="EC" id="2.5.1.15" evidence="4"/>
<evidence type="ECO:0000256" key="3">
    <source>
        <dbReference type="ARBA" id="ARBA00004763"/>
    </source>
</evidence>
<dbReference type="PANTHER" id="PTHR20941">
    <property type="entry name" value="FOLATE SYNTHESIS PROTEINS"/>
    <property type="match status" value="1"/>
</dbReference>
<sequence>MTTETTDARVPSPADWRGFSVAADGVTRRYLLPRGLLRGAAAERVIEAGAALPLAGGAIAFCFAEAADRKPGAAGIRTPLWLGELAGPDRGLLDGLTAARPRWAGFDLAKPLIMGVVNVTPDSFSDGGDFASAADAIAQGIRLAEQGADIIDIGGESTRPGAAAVSAEEEIRRTVPVVRALAERGLCVSIDTRHAAVMEAAVGAGARIINDITALTGDPASAETAVRSGAAIVLMHMQGEPRTMQADPHYVDTTLDLLDYFTDRLAALGKLGVDPARIALDPGIGFGKKDPHNLLLLQELAAFQVFGCPVLLGVSRKSFIGRLSRKEPPKDRLAGSLAAGLAGFDQGVQILRVHDVAETYQARAIWLAVGR</sequence>
<dbReference type="RefSeq" id="WP_379953895.1">
    <property type="nucleotide sequence ID" value="NZ_JAUYVI010000001.1"/>
</dbReference>
<dbReference type="SUPFAM" id="SSF51717">
    <property type="entry name" value="Dihydropteroate synthetase-like"/>
    <property type="match status" value="1"/>
</dbReference>
<dbReference type="EMBL" id="JAUYVI010000001">
    <property type="protein sequence ID" value="MDQ7246505.1"/>
    <property type="molecule type" value="Genomic_DNA"/>
</dbReference>
<reference evidence="11" key="1">
    <citation type="submission" date="2023-08" db="EMBL/GenBank/DDBJ databases">
        <title>Rhodospirillaceae gen. nov., a novel taxon isolated from the Yangtze River Yuezi River estuary sludge.</title>
        <authorList>
            <person name="Ruan L."/>
        </authorList>
    </citation>
    <scope>NUCLEOTIDE SEQUENCE [LARGE SCALE GENOMIC DNA]</scope>
    <source>
        <strain evidence="11">R-7</strain>
    </source>
</reference>
<keyword evidence="11" id="KW-1185">Reference proteome</keyword>
<dbReference type="NCBIfam" id="TIGR01496">
    <property type="entry name" value="DHPS"/>
    <property type="match status" value="1"/>
</dbReference>
<comment type="caution">
    <text evidence="10">The sequence shown here is derived from an EMBL/GenBank/DDBJ whole genome shotgun (WGS) entry which is preliminary data.</text>
</comment>
<evidence type="ECO:0000256" key="7">
    <source>
        <dbReference type="ARBA" id="ARBA00022842"/>
    </source>
</evidence>
<dbReference type="InterPro" id="IPR045031">
    <property type="entry name" value="DHP_synth-like"/>
</dbReference>
<dbReference type="InterPro" id="IPR000489">
    <property type="entry name" value="Pterin-binding_dom"/>
</dbReference>
<dbReference type="Proteomes" id="UP001230156">
    <property type="component" value="Unassembled WGS sequence"/>
</dbReference>
<dbReference type="PROSITE" id="PS50972">
    <property type="entry name" value="PTERIN_BINDING"/>
    <property type="match status" value="1"/>
</dbReference>
<evidence type="ECO:0000259" key="9">
    <source>
        <dbReference type="PROSITE" id="PS50972"/>
    </source>
</evidence>
<keyword evidence="7" id="KW-0460">Magnesium</keyword>